<gene>
    <name evidence="2" type="ORF">MA47_07595</name>
</gene>
<feature type="region of interest" description="Disordered" evidence="1">
    <location>
        <begin position="132"/>
        <end position="162"/>
    </location>
</feature>
<protein>
    <submittedName>
        <fullName evidence="2">Uncharacterized protein</fullName>
    </submittedName>
</protein>
<accession>A0A0A2DKM7</accession>
<evidence type="ECO:0000256" key="1">
    <source>
        <dbReference type="SAM" id="MobiDB-lite"/>
    </source>
</evidence>
<organism evidence="2 3">
    <name type="scientific">Corynebacterium auriscanis</name>
    <dbReference type="NCBI Taxonomy" id="99807"/>
    <lineage>
        <taxon>Bacteria</taxon>
        <taxon>Bacillati</taxon>
        <taxon>Actinomycetota</taxon>
        <taxon>Actinomycetes</taxon>
        <taxon>Mycobacteriales</taxon>
        <taxon>Corynebacteriaceae</taxon>
        <taxon>Corynebacterium</taxon>
    </lineage>
</organism>
<reference evidence="2 3" key="1">
    <citation type="submission" date="2014-10" db="EMBL/GenBank/DDBJ databases">
        <title>Whole Genome sequence of Corynebacterium auriscanis strain CIP 106629.</title>
        <authorList>
            <person name="Hassan S.S."/>
            <person name="Jamal S.B."/>
            <person name="Tiwari S."/>
            <person name="Oliveira L.D.C."/>
            <person name="Souza F."/>
            <person name="Mariano D.C."/>
            <person name="Almeida S."/>
            <person name="Dorella F."/>
            <person name="Pereira F."/>
            <person name="Carvalho A."/>
            <person name="Leal C.A."/>
            <person name="Soares S.D.C."/>
            <person name="Figueiredo H.C."/>
            <person name="Silva A."/>
            <person name="Azevedo V.A."/>
        </authorList>
    </citation>
    <scope>NUCLEOTIDE SEQUENCE [LARGE SCALE GENOMIC DNA]</scope>
    <source>
        <strain evidence="2 3">CIP 106629</strain>
    </source>
</reference>
<proteinExistence type="predicted"/>
<dbReference type="EMBL" id="JRVJ01000012">
    <property type="protein sequence ID" value="KGM18444.1"/>
    <property type="molecule type" value="Genomic_DNA"/>
</dbReference>
<dbReference type="SUPFAM" id="SSF56672">
    <property type="entry name" value="DNA/RNA polymerases"/>
    <property type="match status" value="1"/>
</dbReference>
<evidence type="ECO:0000313" key="2">
    <source>
        <dbReference type="EMBL" id="KGM18444.1"/>
    </source>
</evidence>
<dbReference type="Proteomes" id="UP000030145">
    <property type="component" value="Unassembled WGS sequence"/>
</dbReference>
<keyword evidence="3" id="KW-1185">Reference proteome</keyword>
<comment type="caution">
    <text evidence="2">The sequence shown here is derived from an EMBL/GenBank/DDBJ whole genome shotgun (WGS) entry which is preliminary data.</text>
</comment>
<dbReference type="AlphaFoldDB" id="A0A0A2DKM7"/>
<name>A0A0A2DKM7_9CORY</name>
<sequence>MTNNISTNLDELIEQEHRRAADRIAKLKRAAAAEQQGDLYDRLAREAADALAAYGQGAARDFFLEGVLALPDDVAEMIRIFVHDEVVLSVPRDHAEDVKQAVISPFESMQLPCVEGISIPVLADSAGPEATWQGVNDAVSPRSPRTSTAQGTRRLPAPCQDL</sequence>
<dbReference type="InterPro" id="IPR043502">
    <property type="entry name" value="DNA/RNA_pol_sf"/>
</dbReference>
<evidence type="ECO:0000313" key="3">
    <source>
        <dbReference type="Proteomes" id="UP000030145"/>
    </source>
</evidence>